<feature type="compositionally biased region" description="Low complexity" evidence="1">
    <location>
        <begin position="371"/>
        <end position="406"/>
    </location>
</feature>
<dbReference type="Gene3D" id="2.60.120.650">
    <property type="entry name" value="Cupin"/>
    <property type="match status" value="1"/>
</dbReference>
<keyword evidence="4" id="KW-1185">Reference proteome</keyword>
<evidence type="ECO:0000313" key="4">
    <source>
        <dbReference type="Proteomes" id="UP001201980"/>
    </source>
</evidence>
<feature type="region of interest" description="Disordered" evidence="1">
    <location>
        <begin position="529"/>
        <end position="577"/>
    </location>
</feature>
<dbReference type="SMART" id="SM00558">
    <property type="entry name" value="JmjC"/>
    <property type="match status" value="1"/>
</dbReference>
<sequence>MPEEEEEEEEEEEGARKKLWKHCEAAIAEISTECDIIPIPDPDAGDQLRRRRPPELPSAGLNGCGRPLIQLLGRQADMIFGIFDLPPYVHGPSKPAAAGELTDEPPANIPGHEIGNGGEAPAPSSAEATAVVVVVGGGGVRGVGGVGAGGGRRRRRRGKEAALELVAKRLDDIIDLSYDKFYAYLYKDLPAHWRQMYTDASVLKFCLSYFRSSGYSKGSEGPAEEDSAIATPGGADEACENPGRRGTRDGKIEIEMDMDIEELLRPLDLALILAGAAGERRGRRWINEAIELLEVVWRERMEREHEVRDEEGGKRQREREGKRREEVSQSSYNLDLGHRPVKRVKLSLPPPKAPSSSTPVPEPEPEPEPRLMPLSSSFSPSSLAAPLQEIASRASTPSSSAPARQSWSATPSFPATTPFVPPVANPIPILSQPPSMDSFQQHLLSSSESGLAESGPFPSPRIIKGLVSSWPALTTRPWRKPEYLLSKTFGGKRLVPVEVGRSYVDDGWGQKLVSFGELVEGFVSAGSGGNAGAAAGTRDGGSEGEGDGDGDDEEEDEGAKTNRKRAGKRPKSSKPTVYLAQHPLLTHLPVLRNDIFLPDILFTDPPPPYSRSHPQSQPEGNRPRGREKLEEPLLNAWLGPPGTITPLHTDPYHNLLVQVVGKKGVEDGVEMGNTSTVDVGVVEGWDYPPSFSSSSSSSSSSSGVERENGEDTVMEVEGDGEEEAEGGGGGGPLDWTKEDFKKVPFVDCILEPGDTLYIPAGWWHYVRGLSEVPSFSGQDYERS</sequence>
<feature type="region of interest" description="Disordered" evidence="1">
    <location>
        <begin position="689"/>
        <end position="735"/>
    </location>
</feature>
<protein>
    <recommendedName>
        <fullName evidence="2">JmjC domain-containing protein</fullName>
    </recommendedName>
</protein>
<feature type="compositionally biased region" description="Basic residues" evidence="1">
    <location>
        <begin position="561"/>
        <end position="572"/>
    </location>
</feature>
<feature type="compositionally biased region" description="Low complexity" evidence="1">
    <location>
        <begin position="690"/>
        <end position="702"/>
    </location>
</feature>
<accession>A0AAD5RYV7</accession>
<evidence type="ECO:0000259" key="2">
    <source>
        <dbReference type="PROSITE" id="PS51184"/>
    </source>
</evidence>
<feature type="region of interest" description="Disordered" evidence="1">
    <location>
        <begin position="606"/>
        <end position="626"/>
    </location>
</feature>
<feature type="compositionally biased region" description="Acidic residues" evidence="1">
    <location>
        <begin position="710"/>
        <end position="725"/>
    </location>
</feature>
<name>A0AAD5RYV7_9PEZI</name>
<organism evidence="3 4">
    <name type="scientific">Zalerion maritima</name>
    <dbReference type="NCBI Taxonomy" id="339359"/>
    <lineage>
        <taxon>Eukaryota</taxon>
        <taxon>Fungi</taxon>
        <taxon>Dikarya</taxon>
        <taxon>Ascomycota</taxon>
        <taxon>Pezizomycotina</taxon>
        <taxon>Sordariomycetes</taxon>
        <taxon>Lulworthiomycetidae</taxon>
        <taxon>Lulworthiales</taxon>
        <taxon>Lulworthiaceae</taxon>
        <taxon>Zalerion</taxon>
    </lineage>
</organism>
<dbReference type="InterPro" id="IPR003347">
    <property type="entry name" value="JmjC_dom"/>
</dbReference>
<dbReference type="PANTHER" id="PTHR12461">
    <property type="entry name" value="HYPOXIA-INDUCIBLE FACTOR 1 ALPHA INHIBITOR-RELATED"/>
    <property type="match status" value="1"/>
</dbReference>
<evidence type="ECO:0000313" key="3">
    <source>
        <dbReference type="EMBL" id="KAJ2907340.1"/>
    </source>
</evidence>
<comment type="caution">
    <text evidence="3">The sequence shown here is derived from an EMBL/GenBank/DDBJ whole genome shotgun (WGS) entry which is preliminary data.</text>
</comment>
<evidence type="ECO:0000256" key="1">
    <source>
        <dbReference type="SAM" id="MobiDB-lite"/>
    </source>
</evidence>
<dbReference type="AlphaFoldDB" id="A0AAD5RYV7"/>
<feature type="compositionally biased region" description="Acidic residues" evidence="1">
    <location>
        <begin position="542"/>
        <end position="557"/>
    </location>
</feature>
<dbReference type="Pfam" id="PF13621">
    <property type="entry name" value="Cupin_8"/>
    <property type="match status" value="1"/>
</dbReference>
<feature type="compositionally biased region" description="Basic and acidic residues" evidence="1">
    <location>
        <begin position="303"/>
        <end position="327"/>
    </location>
</feature>
<dbReference type="InterPro" id="IPR041667">
    <property type="entry name" value="Cupin_8"/>
</dbReference>
<dbReference type="Proteomes" id="UP001201980">
    <property type="component" value="Unassembled WGS sequence"/>
</dbReference>
<feature type="region of interest" description="Disordered" evidence="1">
    <location>
        <begin position="36"/>
        <end position="62"/>
    </location>
</feature>
<proteinExistence type="predicted"/>
<feature type="region of interest" description="Disordered" evidence="1">
    <location>
        <begin position="215"/>
        <end position="248"/>
    </location>
</feature>
<dbReference type="PROSITE" id="PS51184">
    <property type="entry name" value="JMJC"/>
    <property type="match status" value="1"/>
</dbReference>
<dbReference type="PANTHER" id="PTHR12461:SF101">
    <property type="entry name" value="TRNA WYBUTOSINE-SYNTHESIZING PROTEIN 4"/>
    <property type="match status" value="1"/>
</dbReference>
<reference evidence="3" key="1">
    <citation type="submission" date="2022-07" db="EMBL/GenBank/DDBJ databases">
        <title>Draft genome sequence of Zalerion maritima ATCC 34329, a (micro)plastics degrading marine fungus.</title>
        <authorList>
            <person name="Paco A."/>
            <person name="Goncalves M.F.M."/>
            <person name="Rocha-Santos T.A.P."/>
            <person name="Alves A."/>
        </authorList>
    </citation>
    <scope>NUCLEOTIDE SEQUENCE</scope>
    <source>
        <strain evidence="3">ATCC 34329</strain>
    </source>
</reference>
<gene>
    <name evidence="3" type="ORF">MKZ38_003197</name>
</gene>
<feature type="region of interest" description="Disordered" evidence="1">
    <location>
        <begin position="94"/>
        <end position="123"/>
    </location>
</feature>
<feature type="region of interest" description="Disordered" evidence="1">
    <location>
        <begin position="303"/>
        <end position="413"/>
    </location>
</feature>
<feature type="domain" description="JmjC" evidence="2">
    <location>
        <begin position="611"/>
        <end position="783"/>
    </location>
</feature>
<dbReference type="SUPFAM" id="SSF51197">
    <property type="entry name" value="Clavaminate synthase-like"/>
    <property type="match status" value="1"/>
</dbReference>
<dbReference type="EMBL" id="JAKWBI020000001">
    <property type="protein sequence ID" value="KAJ2907340.1"/>
    <property type="molecule type" value="Genomic_DNA"/>
</dbReference>